<evidence type="ECO:0000256" key="4">
    <source>
        <dbReference type="ARBA" id="ARBA00023136"/>
    </source>
</evidence>
<protein>
    <submittedName>
        <fullName evidence="6">DoxX family protein</fullName>
    </submittedName>
</protein>
<organism evidence="6 7">
    <name type="scientific">Mycolicibacterium hodleri</name>
    <dbReference type="NCBI Taxonomy" id="49897"/>
    <lineage>
        <taxon>Bacteria</taxon>
        <taxon>Bacillati</taxon>
        <taxon>Actinomycetota</taxon>
        <taxon>Actinomycetes</taxon>
        <taxon>Mycobacteriales</taxon>
        <taxon>Mycobacteriaceae</taxon>
        <taxon>Mycolicibacterium</taxon>
    </lineage>
</organism>
<evidence type="ECO:0000313" key="7">
    <source>
        <dbReference type="Proteomes" id="UP000315759"/>
    </source>
</evidence>
<feature type="transmembrane region" description="Helical" evidence="5">
    <location>
        <begin position="72"/>
        <end position="92"/>
    </location>
</feature>
<dbReference type="Proteomes" id="UP000315759">
    <property type="component" value="Unassembled WGS sequence"/>
</dbReference>
<evidence type="ECO:0000256" key="5">
    <source>
        <dbReference type="SAM" id="Phobius"/>
    </source>
</evidence>
<feature type="transmembrane region" description="Helical" evidence="5">
    <location>
        <begin position="45"/>
        <end position="66"/>
    </location>
</feature>
<proteinExistence type="predicted"/>
<keyword evidence="2 5" id="KW-0812">Transmembrane</keyword>
<keyword evidence="3 5" id="KW-1133">Transmembrane helix</keyword>
<feature type="transmembrane region" description="Helical" evidence="5">
    <location>
        <begin position="104"/>
        <end position="122"/>
    </location>
</feature>
<sequence>MNVVLWILAGALAVAMLGAGGLKLVTPKDGLADKGMELGELPAAAIKGIGALEVLGGIGLVVPALVNIAPVLVAWAAVGVAIMMAGAVVFHLRRKEIQGSLPAVALLVMAVVVAWGRFGAWAF</sequence>
<dbReference type="RefSeq" id="WP_142554610.1">
    <property type="nucleotide sequence ID" value="NZ_VIFX01000037.1"/>
</dbReference>
<comment type="subcellular location">
    <subcellularLocation>
        <location evidence="1">Membrane</location>
        <topology evidence="1">Multi-pass membrane protein</topology>
    </subcellularLocation>
</comment>
<dbReference type="GO" id="GO:0016020">
    <property type="term" value="C:membrane"/>
    <property type="evidence" value="ECO:0007669"/>
    <property type="project" value="UniProtKB-SubCell"/>
</dbReference>
<evidence type="ECO:0000256" key="2">
    <source>
        <dbReference type="ARBA" id="ARBA00022692"/>
    </source>
</evidence>
<reference evidence="6 7" key="1">
    <citation type="submission" date="2018-10" db="EMBL/GenBank/DDBJ databases">
        <title>Draft genome of Mycobacterium hodleri strain B.</title>
        <authorList>
            <person name="Amande T.J."/>
            <person name="Mcgenity T.J."/>
        </authorList>
    </citation>
    <scope>NUCLEOTIDE SEQUENCE [LARGE SCALE GENOMIC DNA]</scope>
    <source>
        <strain evidence="6 7">B</strain>
    </source>
</reference>
<evidence type="ECO:0000313" key="6">
    <source>
        <dbReference type="EMBL" id="TQR83922.1"/>
    </source>
</evidence>
<evidence type="ECO:0000256" key="3">
    <source>
        <dbReference type="ARBA" id="ARBA00022989"/>
    </source>
</evidence>
<feature type="transmembrane region" description="Helical" evidence="5">
    <location>
        <begin position="6"/>
        <end position="25"/>
    </location>
</feature>
<gene>
    <name evidence="6" type="ORF">D8S82_24610</name>
</gene>
<dbReference type="InterPro" id="IPR032808">
    <property type="entry name" value="DoxX"/>
</dbReference>
<dbReference type="AlphaFoldDB" id="A0A544VVB4"/>
<keyword evidence="4 5" id="KW-0472">Membrane</keyword>
<dbReference type="EMBL" id="VIFX01000037">
    <property type="protein sequence ID" value="TQR83922.1"/>
    <property type="molecule type" value="Genomic_DNA"/>
</dbReference>
<comment type="caution">
    <text evidence="6">The sequence shown here is derived from an EMBL/GenBank/DDBJ whole genome shotgun (WGS) entry which is preliminary data.</text>
</comment>
<accession>A0A544VVB4</accession>
<name>A0A544VVB4_9MYCO</name>
<evidence type="ECO:0000256" key="1">
    <source>
        <dbReference type="ARBA" id="ARBA00004141"/>
    </source>
</evidence>
<dbReference type="Pfam" id="PF13564">
    <property type="entry name" value="DoxX_2"/>
    <property type="match status" value="1"/>
</dbReference>
<keyword evidence="7" id="KW-1185">Reference proteome</keyword>